<feature type="domain" description="CMP/dCMP-type deaminase" evidence="1">
    <location>
        <begin position="1"/>
        <end position="128"/>
    </location>
</feature>
<organism evidence="2 3">
    <name type="scientific">Candidatus Lloydbacteria bacterium RIFOXYC12_FULL_46_25</name>
    <dbReference type="NCBI Taxonomy" id="1798670"/>
    <lineage>
        <taxon>Bacteria</taxon>
        <taxon>Candidatus Lloydiibacteriota</taxon>
    </lineage>
</organism>
<comment type="caution">
    <text evidence="2">The sequence shown here is derived from an EMBL/GenBank/DDBJ whole genome shotgun (WGS) entry which is preliminary data.</text>
</comment>
<gene>
    <name evidence="2" type="ORF">A2494_02090</name>
</gene>
<dbReference type="InterPro" id="IPR016193">
    <property type="entry name" value="Cytidine_deaminase-like"/>
</dbReference>
<name>A0A1G2DY03_9BACT</name>
<dbReference type="AlphaFoldDB" id="A0A1G2DY03"/>
<evidence type="ECO:0000259" key="1">
    <source>
        <dbReference type="Pfam" id="PF00383"/>
    </source>
</evidence>
<dbReference type="Pfam" id="PF00383">
    <property type="entry name" value="dCMP_cyt_deam_1"/>
    <property type="match status" value="1"/>
</dbReference>
<accession>A0A1G2DY03</accession>
<dbReference type="Proteomes" id="UP000178106">
    <property type="component" value="Unassembled WGS sequence"/>
</dbReference>
<protein>
    <recommendedName>
        <fullName evidence="1">CMP/dCMP-type deaminase domain-containing protein</fullName>
    </recommendedName>
</protein>
<evidence type="ECO:0000313" key="3">
    <source>
        <dbReference type="Proteomes" id="UP000178106"/>
    </source>
</evidence>
<dbReference type="Gene3D" id="3.40.140.10">
    <property type="entry name" value="Cytidine Deaminase, domain 2"/>
    <property type="match status" value="1"/>
</dbReference>
<dbReference type="GO" id="GO:0003824">
    <property type="term" value="F:catalytic activity"/>
    <property type="evidence" value="ECO:0007669"/>
    <property type="project" value="InterPro"/>
</dbReference>
<evidence type="ECO:0000313" key="2">
    <source>
        <dbReference type="EMBL" id="OGZ17870.1"/>
    </source>
</evidence>
<proteinExistence type="predicted"/>
<dbReference type="InterPro" id="IPR002125">
    <property type="entry name" value="CMP_dCMP_dom"/>
</dbReference>
<reference evidence="2 3" key="1">
    <citation type="journal article" date="2016" name="Nat. Commun.">
        <title>Thousands of microbial genomes shed light on interconnected biogeochemical processes in an aquifer system.</title>
        <authorList>
            <person name="Anantharaman K."/>
            <person name="Brown C.T."/>
            <person name="Hug L.A."/>
            <person name="Sharon I."/>
            <person name="Castelle C.J."/>
            <person name="Probst A.J."/>
            <person name="Thomas B.C."/>
            <person name="Singh A."/>
            <person name="Wilkins M.J."/>
            <person name="Karaoz U."/>
            <person name="Brodie E.L."/>
            <person name="Williams K.H."/>
            <person name="Hubbard S.S."/>
            <person name="Banfield J.F."/>
        </authorList>
    </citation>
    <scope>NUCLEOTIDE SEQUENCE [LARGE SCALE GENOMIC DNA]</scope>
</reference>
<dbReference type="EMBL" id="MHLU01000118">
    <property type="protein sequence ID" value="OGZ17870.1"/>
    <property type="molecule type" value="Genomic_DNA"/>
</dbReference>
<dbReference type="SUPFAM" id="SSF53927">
    <property type="entry name" value="Cytidine deaminase-like"/>
    <property type="match status" value="1"/>
</dbReference>
<sequence length="161" mass="17919">MNEHEEWFKEAGRVALGALCLRAKCGAVIVASDGVMIGSGYNAPPTDDVSVRKCLSKNYDRTKKPKYDLTCCVHAEWRAIIDALKNDAEKVRGATLYYVRLSDEGNIRPSGKPFCTVCSRLALDVGISAFGLWHEDGVMLYDANDYNERSYMYHEQDGGVN</sequence>